<evidence type="ECO:0000259" key="5">
    <source>
        <dbReference type="Pfam" id="PF03807"/>
    </source>
</evidence>
<dbReference type="GO" id="GO:0004735">
    <property type="term" value="F:pyrroline-5-carboxylate reductase activity"/>
    <property type="evidence" value="ECO:0007669"/>
    <property type="project" value="InterPro"/>
</dbReference>
<feature type="domain" description="Pyrroline-5-carboxylate reductase dimerisation" evidence="6">
    <location>
        <begin position="145"/>
        <end position="244"/>
    </location>
</feature>
<dbReference type="SUPFAM" id="SSF51735">
    <property type="entry name" value="NAD(P)-binding Rossmann-fold domains"/>
    <property type="match status" value="1"/>
</dbReference>
<dbReference type="Gene3D" id="1.10.3730.10">
    <property type="entry name" value="ProC C-terminal domain-like"/>
    <property type="match status" value="1"/>
</dbReference>
<dbReference type="PANTHER" id="PTHR11645">
    <property type="entry name" value="PYRROLINE-5-CARBOXYLATE REDUCTASE"/>
    <property type="match status" value="1"/>
</dbReference>
<dbReference type="GO" id="GO:0055129">
    <property type="term" value="P:L-proline biosynthetic process"/>
    <property type="evidence" value="ECO:0007669"/>
    <property type="project" value="TreeGrafter"/>
</dbReference>
<evidence type="ECO:0000313" key="8">
    <source>
        <dbReference type="Proteomes" id="UP000257123"/>
    </source>
</evidence>
<dbReference type="EMBL" id="NMUE01000015">
    <property type="protein sequence ID" value="RFA96073.1"/>
    <property type="molecule type" value="Genomic_DNA"/>
</dbReference>
<dbReference type="Pfam" id="PF03807">
    <property type="entry name" value="F420_oxidored"/>
    <property type="match status" value="1"/>
</dbReference>
<accession>A0A371QZD9</accession>
<dbReference type="Pfam" id="PF14748">
    <property type="entry name" value="P5CR_dimer"/>
    <property type="match status" value="1"/>
</dbReference>
<dbReference type="Gene3D" id="3.40.50.720">
    <property type="entry name" value="NAD(P)-binding Rossmann-like Domain"/>
    <property type="match status" value="1"/>
</dbReference>
<dbReference type="PIRSF" id="PIRSF000193">
    <property type="entry name" value="Pyrrol-5-carb_rd"/>
    <property type="match status" value="1"/>
</dbReference>
<reference evidence="7 8" key="1">
    <citation type="submission" date="2017-07" db="EMBL/GenBank/DDBJ databases">
        <title>Draft genome sequence of aerobic hyperthermophilic archaea, Pyrobaculum aerophilum YKB31 and YKB32.</title>
        <authorList>
            <person name="Mochizuki T."/>
            <person name="Berliner A.J."/>
            <person name="Yoshida-Takashima Y."/>
            <person name="Takaki Y."/>
            <person name="Nunoura T."/>
            <person name="Takai K."/>
        </authorList>
    </citation>
    <scope>NUCLEOTIDE SEQUENCE [LARGE SCALE GENOMIC DNA]</scope>
    <source>
        <strain evidence="7 8">YKB31</strain>
    </source>
</reference>
<feature type="binding site" evidence="4">
    <location>
        <begin position="15"/>
        <end position="20"/>
    </location>
    <ligand>
        <name>NADP(+)</name>
        <dbReference type="ChEBI" id="CHEBI:58349"/>
    </ligand>
</feature>
<evidence type="ECO:0000259" key="6">
    <source>
        <dbReference type="Pfam" id="PF14748"/>
    </source>
</evidence>
<dbReference type="AlphaFoldDB" id="A0A371QZD9"/>
<dbReference type="InterPro" id="IPR008927">
    <property type="entry name" value="6-PGluconate_DH-like_C_sf"/>
</dbReference>
<evidence type="ECO:0000256" key="1">
    <source>
        <dbReference type="ARBA" id="ARBA00005525"/>
    </source>
</evidence>
<dbReference type="InterPro" id="IPR036291">
    <property type="entry name" value="NAD(P)-bd_dom_sf"/>
</dbReference>
<dbReference type="SUPFAM" id="SSF48179">
    <property type="entry name" value="6-phosphogluconate dehydrogenase C-terminal domain-like"/>
    <property type="match status" value="1"/>
</dbReference>
<keyword evidence="3" id="KW-0560">Oxidoreductase</keyword>
<evidence type="ECO:0000256" key="3">
    <source>
        <dbReference type="ARBA" id="ARBA00023002"/>
    </source>
</evidence>
<dbReference type="InterPro" id="IPR000304">
    <property type="entry name" value="Pyrroline-COOH_reductase"/>
</dbReference>
<feature type="domain" description="Pyrroline-5-carboxylate reductase catalytic N-terminal" evidence="5">
    <location>
        <begin position="11"/>
        <end position="90"/>
    </location>
</feature>
<name>A0A371QZD9_9CREN</name>
<dbReference type="Proteomes" id="UP000257123">
    <property type="component" value="Unassembled WGS sequence"/>
</dbReference>
<keyword evidence="2 4" id="KW-0521">NADP</keyword>
<feature type="binding site" evidence="4">
    <location>
        <begin position="72"/>
        <end position="75"/>
    </location>
    <ligand>
        <name>NADP(+)</name>
        <dbReference type="ChEBI" id="CHEBI:58349"/>
    </ligand>
</feature>
<evidence type="ECO:0000256" key="2">
    <source>
        <dbReference type="ARBA" id="ARBA00022857"/>
    </source>
</evidence>
<dbReference type="InterPro" id="IPR029036">
    <property type="entry name" value="P5CR_dimer"/>
</dbReference>
<sequence length="247" mass="26763">MFFLLCVPQLTVGVIGAGKLGSQIALRLHGNSIRVIASVKTERSRQRLSALGLEVYTDNKIVVENSDVLFLAVKPANLAELNFYVDKPLISFVAGATLEYLKRLSARPYRAMTNVGLTAIAVAGPYDEEVNKLLSYIAPTFWVEERLIDPLTVLLGSGPAIVAELALALIRAGVNIGIPWDLSREIVLSLMASLPSLDDKFSMEKLAQYVATPGGTTIKALVELSPAGQLVGRAVEEAYLRISKLRQ</sequence>
<dbReference type="InterPro" id="IPR028939">
    <property type="entry name" value="P5C_Rdtase_cat_N"/>
</dbReference>
<dbReference type="PANTHER" id="PTHR11645:SF0">
    <property type="entry name" value="PYRROLINE-5-CARBOXYLATE REDUCTASE 3"/>
    <property type="match status" value="1"/>
</dbReference>
<comment type="similarity">
    <text evidence="1">Belongs to the pyrroline-5-carboxylate reductase family.</text>
</comment>
<protein>
    <submittedName>
        <fullName evidence="7">Pyrroline-5-carboxylate reductase</fullName>
    </submittedName>
</protein>
<proteinExistence type="inferred from homology"/>
<gene>
    <name evidence="7" type="ORF">CGL51_05945</name>
</gene>
<feature type="binding site" evidence="4">
    <location>
        <position position="59"/>
    </location>
    <ligand>
        <name>NADPH</name>
        <dbReference type="ChEBI" id="CHEBI:57783"/>
    </ligand>
</feature>
<organism evidence="7 8">
    <name type="scientific">Pyrobaculum aerophilum</name>
    <dbReference type="NCBI Taxonomy" id="13773"/>
    <lineage>
        <taxon>Archaea</taxon>
        <taxon>Thermoproteota</taxon>
        <taxon>Thermoprotei</taxon>
        <taxon>Thermoproteales</taxon>
        <taxon>Thermoproteaceae</taxon>
        <taxon>Pyrobaculum</taxon>
    </lineage>
</organism>
<evidence type="ECO:0000313" key="7">
    <source>
        <dbReference type="EMBL" id="RFA96073.1"/>
    </source>
</evidence>
<comment type="caution">
    <text evidence="7">The sequence shown here is derived from an EMBL/GenBank/DDBJ whole genome shotgun (WGS) entry which is preliminary data.</text>
</comment>
<evidence type="ECO:0000256" key="4">
    <source>
        <dbReference type="PIRSR" id="PIRSR000193-1"/>
    </source>
</evidence>
<dbReference type="RefSeq" id="WP_116421059.1">
    <property type="nucleotide sequence ID" value="NZ_NMUE01000015.1"/>
</dbReference>